<dbReference type="InterPro" id="IPR029060">
    <property type="entry name" value="PIN-like_dom_sf"/>
</dbReference>
<comment type="caution">
    <text evidence="2">The sequence shown here is derived from an EMBL/GenBank/DDBJ whole genome shotgun (WGS) entry which is preliminary data.</text>
</comment>
<protein>
    <recommendedName>
        <fullName evidence="1">PIN domain-containing protein</fullName>
    </recommendedName>
</protein>
<feature type="domain" description="PIN" evidence="1">
    <location>
        <begin position="3"/>
        <end position="126"/>
    </location>
</feature>
<dbReference type="AlphaFoldDB" id="X1KWN7"/>
<dbReference type="Pfam" id="PF01850">
    <property type="entry name" value="PIN"/>
    <property type="match status" value="1"/>
</dbReference>
<evidence type="ECO:0000313" key="2">
    <source>
        <dbReference type="EMBL" id="GAH98050.1"/>
    </source>
</evidence>
<dbReference type="InterPro" id="IPR002716">
    <property type="entry name" value="PIN_dom"/>
</dbReference>
<organism evidence="2">
    <name type="scientific">marine sediment metagenome</name>
    <dbReference type="NCBI Taxonomy" id="412755"/>
    <lineage>
        <taxon>unclassified sequences</taxon>
        <taxon>metagenomes</taxon>
        <taxon>ecological metagenomes</taxon>
    </lineage>
</organism>
<accession>X1KWN7</accession>
<dbReference type="Gene3D" id="3.40.50.1010">
    <property type="entry name" value="5'-nuclease"/>
    <property type="match status" value="1"/>
</dbReference>
<gene>
    <name evidence="2" type="ORF">S06H3_07335</name>
</gene>
<name>X1KWN7_9ZZZZ</name>
<evidence type="ECO:0000259" key="1">
    <source>
        <dbReference type="Pfam" id="PF01850"/>
    </source>
</evidence>
<dbReference type="CDD" id="cd09854">
    <property type="entry name" value="PIN_VapC-like"/>
    <property type="match status" value="1"/>
</dbReference>
<proteinExistence type="predicted"/>
<sequence length="137" mass="15362">MRMIDSNIWAYYLDADAPEHKFVVPEVRKALREGVLINTVVAMEVAHFLVKNLGPVLGMEKFDTFMGFPLAVDELDLELVRAAVGELCKYSHLGIGGRDATLLASMRRKRVDRIMTHDKALKRVPGLKAVDPIKSRS</sequence>
<dbReference type="EMBL" id="BARV01002962">
    <property type="protein sequence ID" value="GAH98050.1"/>
    <property type="molecule type" value="Genomic_DNA"/>
</dbReference>
<reference evidence="2" key="1">
    <citation type="journal article" date="2014" name="Front. Microbiol.">
        <title>High frequency of phylogenetically diverse reductive dehalogenase-homologous genes in deep subseafloor sedimentary metagenomes.</title>
        <authorList>
            <person name="Kawai M."/>
            <person name="Futagami T."/>
            <person name="Toyoda A."/>
            <person name="Takaki Y."/>
            <person name="Nishi S."/>
            <person name="Hori S."/>
            <person name="Arai W."/>
            <person name="Tsubouchi T."/>
            <person name="Morono Y."/>
            <person name="Uchiyama I."/>
            <person name="Ito T."/>
            <person name="Fujiyama A."/>
            <person name="Inagaki F."/>
            <person name="Takami H."/>
        </authorList>
    </citation>
    <scope>NUCLEOTIDE SEQUENCE</scope>
    <source>
        <strain evidence="2">Expedition CK06-06</strain>
    </source>
</reference>
<dbReference type="SUPFAM" id="SSF88723">
    <property type="entry name" value="PIN domain-like"/>
    <property type="match status" value="1"/>
</dbReference>